<name>A0A0A0ICP8_CLONO</name>
<accession>A0A0A0ICP8</accession>
<sequence length="69" mass="7925">MVLSIKNKKEFKNYVVNSLVEKFNFSKDDAKDLVCQNGVIEDLENNPEKVMNFDAEFIAEKLVAKSKLN</sequence>
<dbReference type="RefSeq" id="WP_039252010.1">
    <property type="nucleotide sequence ID" value="NZ_JENJ01000002.1"/>
</dbReference>
<evidence type="ECO:0000313" key="1">
    <source>
        <dbReference type="EMBL" id="KGM98303.1"/>
    </source>
</evidence>
<reference evidence="1 2" key="1">
    <citation type="submission" date="2014-01" db="EMBL/GenBank/DDBJ databases">
        <title>Plasmidome dynamics in the species complex Clostridium novyi sensu lato converts strains of independent lineages into distinctly different pathogens.</title>
        <authorList>
            <person name="Skarin H."/>
            <person name="Segerman B."/>
        </authorList>
    </citation>
    <scope>NUCLEOTIDE SEQUENCE [LARGE SCALE GENOMIC DNA]</scope>
    <source>
        <strain evidence="1 2">4552</strain>
    </source>
</reference>
<organism evidence="1 2">
    <name type="scientific">Clostridium novyi A str. 4552</name>
    <dbReference type="NCBI Taxonomy" id="1444289"/>
    <lineage>
        <taxon>Bacteria</taxon>
        <taxon>Bacillati</taxon>
        <taxon>Bacillota</taxon>
        <taxon>Clostridia</taxon>
        <taxon>Eubacteriales</taxon>
        <taxon>Clostridiaceae</taxon>
        <taxon>Clostridium</taxon>
    </lineage>
</organism>
<dbReference type="EMBL" id="JENJ01000002">
    <property type="protein sequence ID" value="KGM98303.1"/>
    <property type="molecule type" value="Genomic_DNA"/>
</dbReference>
<dbReference type="AlphaFoldDB" id="A0A0A0ICP8"/>
<dbReference type="OrthoDB" id="1927095at2"/>
<protein>
    <submittedName>
        <fullName evidence="1">Uncharacterized protein</fullName>
    </submittedName>
</protein>
<comment type="caution">
    <text evidence="1">The sequence shown here is derived from an EMBL/GenBank/DDBJ whole genome shotgun (WGS) entry which is preliminary data.</text>
</comment>
<gene>
    <name evidence="1" type="ORF">Z968_00790</name>
</gene>
<proteinExistence type="predicted"/>
<dbReference type="Proteomes" id="UP000030012">
    <property type="component" value="Unassembled WGS sequence"/>
</dbReference>
<evidence type="ECO:0000313" key="2">
    <source>
        <dbReference type="Proteomes" id="UP000030012"/>
    </source>
</evidence>